<dbReference type="Pfam" id="PF12838">
    <property type="entry name" value="Fer4_7"/>
    <property type="match status" value="1"/>
</dbReference>
<feature type="domain" description="4Fe-4S ferredoxin-type" evidence="4">
    <location>
        <begin position="1"/>
        <end position="29"/>
    </location>
</feature>
<keyword evidence="3" id="KW-0411">Iron-sulfur</keyword>
<accession>A0A0S3QU30</accession>
<dbReference type="GO" id="GO:0046872">
    <property type="term" value="F:metal ion binding"/>
    <property type="evidence" value="ECO:0007669"/>
    <property type="project" value="UniProtKB-KW"/>
</dbReference>
<keyword evidence="1" id="KW-0479">Metal-binding</keyword>
<evidence type="ECO:0000256" key="2">
    <source>
        <dbReference type="ARBA" id="ARBA00023004"/>
    </source>
</evidence>
<feature type="domain" description="4Fe-4S ferredoxin-type" evidence="4">
    <location>
        <begin position="37"/>
        <end position="65"/>
    </location>
</feature>
<keyword evidence="2" id="KW-0408">Iron</keyword>
<dbReference type="AlphaFoldDB" id="A0A0S3QU30"/>
<dbReference type="EMBL" id="AP013035">
    <property type="protein sequence ID" value="BAT71809.1"/>
    <property type="molecule type" value="Genomic_DNA"/>
</dbReference>
<organism evidence="5 6">
    <name type="scientific">Thermosulfidibacter takaii (strain DSM 17441 / JCM 13301 / NBRC 103674 / ABI70S6)</name>
    <dbReference type="NCBI Taxonomy" id="1298851"/>
    <lineage>
        <taxon>Bacteria</taxon>
        <taxon>Pseudomonadati</taxon>
        <taxon>Thermosulfidibacterota</taxon>
        <taxon>Thermosulfidibacteria</taxon>
        <taxon>Thermosulfidibacterales</taxon>
        <taxon>Thermosulfidibacteraceae</taxon>
    </lineage>
</organism>
<reference evidence="6" key="1">
    <citation type="journal article" date="2018" name="Science">
        <title>A primordial and reversible TCA cycle in a facultatively chemolithoautotrophic thermophile.</title>
        <authorList>
            <person name="Nunoura T."/>
            <person name="Chikaraishi Y."/>
            <person name="Izaki R."/>
            <person name="Suwa T."/>
            <person name="Sato T."/>
            <person name="Harada T."/>
            <person name="Mori K."/>
            <person name="Kato Y."/>
            <person name="Miyazaki M."/>
            <person name="Shimamura S."/>
            <person name="Yanagawa K."/>
            <person name="Shuto A."/>
            <person name="Ohkouchi N."/>
            <person name="Fujita N."/>
            <person name="Takaki Y."/>
            <person name="Atomi H."/>
            <person name="Takai K."/>
        </authorList>
    </citation>
    <scope>NUCLEOTIDE SEQUENCE [LARGE SCALE GENOMIC DNA]</scope>
    <source>
        <strain evidence="6">DSM 17441 / JCM 13301 / NBRC 103674 / ABI70S6</strain>
    </source>
</reference>
<dbReference type="PATRIC" id="fig|1298851.3.peg.1058"/>
<dbReference type="STRING" id="1298851.TST_1015"/>
<dbReference type="InterPro" id="IPR017900">
    <property type="entry name" value="4Fe4S_Fe_S_CS"/>
</dbReference>
<dbReference type="GO" id="GO:0051536">
    <property type="term" value="F:iron-sulfur cluster binding"/>
    <property type="evidence" value="ECO:0007669"/>
    <property type="project" value="UniProtKB-KW"/>
</dbReference>
<dbReference type="Proteomes" id="UP000063234">
    <property type="component" value="Chromosome"/>
</dbReference>
<sequence length="65" mass="7231">MVKIDEERCKGCGLCINACPKKILEFSPKVNKQGYHFAVCIDQDNCISCALCAEVCPDVCIEVYK</sequence>
<dbReference type="InterPro" id="IPR017896">
    <property type="entry name" value="4Fe4S_Fe-S-bd"/>
</dbReference>
<dbReference type="OrthoDB" id="9804603at2"/>
<dbReference type="PANTHER" id="PTHR43122:SF2">
    <property type="entry name" value="FERREDOXIN SUBUNIT OF PYRUVATE:FLAVODOXIN OXIDOREDUCTASE"/>
    <property type="match status" value="1"/>
</dbReference>
<dbReference type="PROSITE" id="PS51379">
    <property type="entry name" value="4FE4S_FER_2"/>
    <property type="match status" value="2"/>
</dbReference>
<evidence type="ECO:0000256" key="3">
    <source>
        <dbReference type="ARBA" id="ARBA00023014"/>
    </source>
</evidence>
<name>A0A0S3QU30_THET7</name>
<keyword evidence="6" id="KW-1185">Reference proteome</keyword>
<evidence type="ECO:0000259" key="4">
    <source>
        <dbReference type="PROSITE" id="PS51379"/>
    </source>
</evidence>
<evidence type="ECO:0000313" key="5">
    <source>
        <dbReference type="EMBL" id="BAT71809.1"/>
    </source>
</evidence>
<dbReference type="SUPFAM" id="SSF54862">
    <property type="entry name" value="4Fe-4S ferredoxins"/>
    <property type="match status" value="1"/>
</dbReference>
<dbReference type="RefSeq" id="WP_068549807.1">
    <property type="nucleotide sequence ID" value="NZ_AP013035.1"/>
</dbReference>
<dbReference type="PROSITE" id="PS00198">
    <property type="entry name" value="4FE4S_FER_1"/>
    <property type="match status" value="2"/>
</dbReference>
<gene>
    <name evidence="5" type="ORF">TST_1015</name>
</gene>
<evidence type="ECO:0000256" key="1">
    <source>
        <dbReference type="ARBA" id="ARBA00022723"/>
    </source>
</evidence>
<evidence type="ECO:0000313" key="6">
    <source>
        <dbReference type="Proteomes" id="UP000063234"/>
    </source>
</evidence>
<dbReference type="Gene3D" id="3.30.70.20">
    <property type="match status" value="1"/>
</dbReference>
<proteinExistence type="predicted"/>
<dbReference type="KEGG" id="ttk:TST_1015"/>
<dbReference type="PANTHER" id="PTHR43122">
    <property type="entry name" value="FERREDOXIN SUBUNIT OF PYRUVATE:FLAVODOXIN OXIDOREDUCTASE-RELATED"/>
    <property type="match status" value="1"/>
</dbReference>
<protein>
    <submittedName>
        <fullName evidence="5">4Fe-4S ferredoxin</fullName>
    </submittedName>
</protein>